<dbReference type="AlphaFoldDB" id="A3ZVJ8"/>
<gene>
    <name evidence="1" type="ORF">DSM3645_02673</name>
</gene>
<dbReference type="EMBL" id="AANZ01000014">
    <property type="protein sequence ID" value="EAQ79344.1"/>
    <property type="molecule type" value="Genomic_DNA"/>
</dbReference>
<dbReference type="HOGENOM" id="CLU_3422743_0_0_0"/>
<accession>A3ZVJ8</accession>
<proteinExistence type="predicted"/>
<evidence type="ECO:0000313" key="1">
    <source>
        <dbReference type="EMBL" id="EAQ79344.1"/>
    </source>
</evidence>
<comment type="caution">
    <text evidence="1">The sequence shown here is derived from an EMBL/GenBank/DDBJ whole genome shotgun (WGS) entry which is preliminary data.</text>
</comment>
<name>A3ZVJ8_9BACT</name>
<dbReference type="Proteomes" id="UP000004358">
    <property type="component" value="Unassembled WGS sequence"/>
</dbReference>
<evidence type="ECO:0000313" key="2">
    <source>
        <dbReference type="Proteomes" id="UP000004358"/>
    </source>
</evidence>
<organism evidence="1 2">
    <name type="scientific">Blastopirellula marina DSM 3645</name>
    <dbReference type="NCBI Taxonomy" id="314230"/>
    <lineage>
        <taxon>Bacteria</taxon>
        <taxon>Pseudomonadati</taxon>
        <taxon>Planctomycetota</taxon>
        <taxon>Planctomycetia</taxon>
        <taxon>Pirellulales</taxon>
        <taxon>Pirellulaceae</taxon>
        <taxon>Blastopirellula</taxon>
    </lineage>
</organism>
<dbReference type="STRING" id="314230.DSM3645_02673"/>
<sequence length="23" mass="2723">MADLLETLARRLHPFTDDLLLRL</sequence>
<reference evidence="1 2" key="1">
    <citation type="submission" date="2006-02" db="EMBL/GenBank/DDBJ databases">
        <authorList>
            <person name="Amann R."/>
            <person name="Ferriera S."/>
            <person name="Johnson J."/>
            <person name="Kravitz S."/>
            <person name="Halpern A."/>
            <person name="Remington K."/>
            <person name="Beeson K."/>
            <person name="Tran B."/>
            <person name="Rogers Y.-H."/>
            <person name="Friedman R."/>
            <person name="Venter J.C."/>
        </authorList>
    </citation>
    <scope>NUCLEOTIDE SEQUENCE [LARGE SCALE GENOMIC DNA]</scope>
    <source>
        <strain evidence="1 2">DSM 3645</strain>
    </source>
</reference>
<protein>
    <submittedName>
        <fullName evidence="1">Uncharacterized protein</fullName>
    </submittedName>
</protein>